<accession>A0A4V1ZGT2</accession>
<name>A0A4V1ZGT2_9MICO</name>
<dbReference type="OrthoDB" id="162563at2"/>
<gene>
    <name evidence="1" type="ORF">EUA98_17660</name>
</gene>
<proteinExistence type="predicted"/>
<organism evidence="1 2">
    <name type="scientific">Pengzhenrongella frigida</name>
    <dbReference type="NCBI Taxonomy" id="1259133"/>
    <lineage>
        <taxon>Bacteria</taxon>
        <taxon>Bacillati</taxon>
        <taxon>Actinomycetota</taxon>
        <taxon>Actinomycetes</taxon>
        <taxon>Micrococcales</taxon>
        <taxon>Pengzhenrongella</taxon>
    </lineage>
</organism>
<sequence>MMTTWTSNELTKIGRAEELQIASTRPDGTLRPYVTVWTVQAGDDLYVRSAYGSTNPWFVRAQASGTGRIRAGGLERDVTFAEVGATVQAAIDAAYHAKYDRYGPQIVGSVVGPRAHPVTIRLLPR</sequence>
<dbReference type="EMBL" id="SDWW01000060">
    <property type="protein sequence ID" value="RYV49634.1"/>
    <property type="molecule type" value="Genomic_DNA"/>
</dbReference>
<dbReference type="AlphaFoldDB" id="A0A4V1ZGT2"/>
<dbReference type="Pfam" id="PF10012">
    <property type="entry name" value="DUF2255"/>
    <property type="match status" value="1"/>
</dbReference>
<comment type="caution">
    <text evidence="1">The sequence shown here is derived from an EMBL/GenBank/DDBJ whole genome shotgun (WGS) entry which is preliminary data.</text>
</comment>
<dbReference type="InterPro" id="IPR016888">
    <property type="entry name" value="UCP028498"/>
</dbReference>
<evidence type="ECO:0000313" key="1">
    <source>
        <dbReference type="EMBL" id="RYV49634.1"/>
    </source>
</evidence>
<keyword evidence="2" id="KW-1185">Reference proteome</keyword>
<reference evidence="1 2" key="1">
    <citation type="submission" date="2019-01" db="EMBL/GenBank/DDBJ databases">
        <title>Novel species of Cellulomonas.</title>
        <authorList>
            <person name="Liu Q."/>
            <person name="Xin Y.-H."/>
        </authorList>
    </citation>
    <scope>NUCLEOTIDE SEQUENCE [LARGE SCALE GENOMIC DNA]</scope>
    <source>
        <strain evidence="1 2">HLT2-17</strain>
    </source>
</reference>
<evidence type="ECO:0000313" key="2">
    <source>
        <dbReference type="Proteomes" id="UP000293764"/>
    </source>
</evidence>
<protein>
    <submittedName>
        <fullName evidence="1">DUF2255 family protein</fullName>
    </submittedName>
</protein>
<dbReference type="Proteomes" id="UP000293764">
    <property type="component" value="Unassembled WGS sequence"/>
</dbReference>